<evidence type="ECO:0000313" key="2">
    <source>
        <dbReference type="Proteomes" id="UP001232148"/>
    </source>
</evidence>
<name>A0AAD9H4F0_9PEZI</name>
<dbReference type="Proteomes" id="UP001232148">
    <property type="component" value="Unassembled WGS sequence"/>
</dbReference>
<dbReference type="AlphaFoldDB" id="A0AAD9H4F0"/>
<comment type="caution">
    <text evidence="1">The sequence shown here is derived from an EMBL/GenBank/DDBJ whole genome shotgun (WGS) entry which is preliminary data.</text>
</comment>
<organism evidence="1 2">
    <name type="scientific">Colletotrichum zoysiae</name>
    <dbReference type="NCBI Taxonomy" id="1216348"/>
    <lineage>
        <taxon>Eukaryota</taxon>
        <taxon>Fungi</taxon>
        <taxon>Dikarya</taxon>
        <taxon>Ascomycota</taxon>
        <taxon>Pezizomycotina</taxon>
        <taxon>Sordariomycetes</taxon>
        <taxon>Hypocreomycetidae</taxon>
        <taxon>Glomerellales</taxon>
        <taxon>Glomerellaceae</taxon>
        <taxon>Colletotrichum</taxon>
        <taxon>Colletotrichum graminicola species complex</taxon>
    </lineage>
</organism>
<proteinExistence type="predicted"/>
<dbReference type="EMBL" id="MU843057">
    <property type="protein sequence ID" value="KAK2022158.1"/>
    <property type="molecule type" value="Genomic_DNA"/>
</dbReference>
<sequence length="179" mass="19513">MICIKPDAGAMSASPALFYLGPSGAGFSVVCLCTLHIHYHPPLFLVAPLSQRLETIKNSAEKSDRDKPWKAWHTKVNATGQRLRDGANNLTKTPESSAPSSCCSMPANLLDCPTSAAPGTYSGIERQGTQKTQPRCQAHQWCGSENFSHHHCRHYHPSPPGIWRVKVLGAQPLTLTGTW</sequence>
<reference evidence="1" key="1">
    <citation type="submission" date="2021-06" db="EMBL/GenBank/DDBJ databases">
        <title>Comparative genomics, transcriptomics and evolutionary studies reveal genomic signatures of adaptation to plant cell wall in hemibiotrophic fungi.</title>
        <authorList>
            <consortium name="DOE Joint Genome Institute"/>
            <person name="Baroncelli R."/>
            <person name="Diaz J.F."/>
            <person name="Benocci T."/>
            <person name="Peng M."/>
            <person name="Battaglia E."/>
            <person name="Haridas S."/>
            <person name="Andreopoulos W."/>
            <person name="Labutti K."/>
            <person name="Pangilinan J."/>
            <person name="Floch G.L."/>
            <person name="Makela M.R."/>
            <person name="Henrissat B."/>
            <person name="Grigoriev I.V."/>
            <person name="Crouch J.A."/>
            <person name="De Vries R.P."/>
            <person name="Sukno S.A."/>
            <person name="Thon M.R."/>
        </authorList>
    </citation>
    <scope>NUCLEOTIDE SEQUENCE</scope>
    <source>
        <strain evidence="1">MAFF235873</strain>
    </source>
</reference>
<keyword evidence="2" id="KW-1185">Reference proteome</keyword>
<accession>A0AAD9H4F0</accession>
<evidence type="ECO:0000313" key="1">
    <source>
        <dbReference type="EMBL" id="KAK2022158.1"/>
    </source>
</evidence>
<protein>
    <submittedName>
        <fullName evidence="1">Uncharacterized protein</fullName>
    </submittedName>
</protein>
<gene>
    <name evidence="1" type="ORF">LX32DRAFT_211640</name>
</gene>